<dbReference type="CDD" id="cd09578">
    <property type="entry name" value="SAM_Scm"/>
    <property type="match status" value="1"/>
</dbReference>
<dbReference type="Pfam" id="PF02820">
    <property type="entry name" value="MBT"/>
    <property type="match status" value="2"/>
</dbReference>
<dbReference type="InterPro" id="IPR013761">
    <property type="entry name" value="SAM/pointed_sf"/>
</dbReference>
<dbReference type="Gene3D" id="3.90.1150.190">
    <property type="entry name" value="SLED domain"/>
    <property type="match status" value="1"/>
</dbReference>
<keyword evidence="10" id="KW-0804">Transcription</keyword>
<dbReference type="SUPFAM" id="SSF47769">
    <property type="entry name" value="SAM/Pointed domain"/>
    <property type="match status" value="1"/>
</dbReference>
<keyword evidence="9" id="KW-0805">Transcription regulation</keyword>
<dbReference type="InterPro" id="IPR001660">
    <property type="entry name" value="SAM"/>
</dbReference>
<proteinExistence type="inferred from homology"/>
<dbReference type="SMART" id="SM00454">
    <property type="entry name" value="SAM"/>
    <property type="match status" value="1"/>
</dbReference>
<protein>
    <submittedName>
        <fullName evidence="16">Putative polycomb group protein scm/l3mbt tumor-supressor in</fullName>
    </submittedName>
</protein>
<dbReference type="Pfam" id="PF00536">
    <property type="entry name" value="SAM_1"/>
    <property type="match status" value="1"/>
</dbReference>
<organism evidence="16">
    <name type="scientific">Culex tarsalis</name>
    <name type="common">Encephalitis mosquito</name>
    <dbReference type="NCBI Taxonomy" id="7177"/>
    <lineage>
        <taxon>Eukaryota</taxon>
        <taxon>Metazoa</taxon>
        <taxon>Ecdysozoa</taxon>
        <taxon>Arthropoda</taxon>
        <taxon>Hexapoda</taxon>
        <taxon>Insecta</taxon>
        <taxon>Pterygota</taxon>
        <taxon>Neoptera</taxon>
        <taxon>Endopterygota</taxon>
        <taxon>Diptera</taxon>
        <taxon>Nematocera</taxon>
        <taxon>Culicoidea</taxon>
        <taxon>Culicidae</taxon>
        <taxon>Culicinae</taxon>
        <taxon>Culicini</taxon>
        <taxon>Culex</taxon>
        <taxon>Culex</taxon>
    </lineage>
</organism>
<feature type="region of interest" description="Disordered" evidence="14">
    <location>
        <begin position="616"/>
        <end position="692"/>
    </location>
</feature>
<evidence type="ECO:0000256" key="3">
    <source>
        <dbReference type="ARBA" id="ARBA00022491"/>
    </source>
</evidence>
<dbReference type="InterPro" id="IPR004092">
    <property type="entry name" value="Mbt"/>
</dbReference>
<evidence type="ECO:0000256" key="2">
    <source>
        <dbReference type="ARBA" id="ARBA00008469"/>
    </source>
</evidence>
<feature type="repeat" description="MBT" evidence="13">
    <location>
        <begin position="357"/>
        <end position="458"/>
    </location>
</feature>
<keyword evidence="3" id="KW-0678">Repressor</keyword>
<feature type="compositionally biased region" description="Low complexity" evidence="14">
    <location>
        <begin position="158"/>
        <end position="201"/>
    </location>
</feature>
<dbReference type="Pfam" id="PF12140">
    <property type="entry name" value="SLED"/>
    <property type="match status" value="1"/>
</dbReference>
<reference evidence="16" key="1">
    <citation type="submission" date="2017-01" db="EMBL/GenBank/DDBJ databases">
        <title>A deep insight into the sialotranscriptome of adult male and female Cluex tarsalis mosquitoes.</title>
        <authorList>
            <person name="Ribeiro J.M."/>
            <person name="Moreira F."/>
            <person name="Bernard K.A."/>
            <person name="Calvo E."/>
        </authorList>
    </citation>
    <scope>NUCLEOTIDE SEQUENCE</scope>
    <source>
        <strain evidence="16">Kern County</strain>
        <tissue evidence="16">Salivary glands</tissue>
    </source>
</reference>
<feature type="region of interest" description="Disordered" evidence="14">
    <location>
        <begin position="154"/>
        <end position="239"/>
    </location>
</feature>
<dbReference type="InterPro" id="IPR047531">
    <property type="entry name" value="SAM_Scm-like"/>
</dbReference>
<evidence type="ECO:0000256" key="14">
    <source>
        <dbReference type="SAM" id="MobiDB-lite"/>
    </source>
</evidence>
<keyword evidence="8" id="KW-0156">Chromatin regulator</keyword>
<dbReference type="GO" id="GO:0003682">
    <property type="term" value="F:chromatin binding"/>
    <property type="evidence" value="ECO:0007669"/>
    <property type="project" value="TreeGrafter"/>
</dbReference>
<accession>A0A1Q3G1G0</accession>
<dbReference type="AlphaFoldDB" id="A0A1Q3G1G0"/>
<name>A0A1Q3G1G0_CULTA</name>
<sequence length="945" mass="98680">MSAAGSSSPGSNSNNNITSSSNGDVASSQEQQQQQRRSSSGGGGVGSGSRTPRKLTVGSSSSSSTSAGSNGTSATSSTATCIWCGEAKTPLKYVLPTQNGKKEFCSETCILEFRKAYSKGACIQCDNVIRANAPKPNFCSTFCMKKHQKKALAAVTGSAPQSQPDASASPSSTSATGGSPKVNGNNNNNNSGSSGSSTNGAGSNGSGNGSSSRRSNGNNSPGSEAALATRISPVSTTTTTGPFQYESFHVFDWTEYLRDSGSVPAPAECFKQAAVPPSNEFKIGMKLEALDPRNVTSTCIASVVGVLGSRLRLRLDGSDNKNDFWRLVDSNEIHPIGHCEQTGEMLQPPLGFRMNASSWPTFLLKTLNGAQMAPAHVFMPEPPTPKCNLFQVGQKLEAVDKKNPQLICCATVDAVKEDQIHVTFDGWRGAFDYWCRYDSRDIFPVGWCARSCHPMQPPGQKNKMDGSSARSKGSRSFAMISEPDSMLPATPVTAHFHSRCKGGPLINCSKLPAMLTAPNHHTLAKICIQAVLDASKDHSQLSPLLFALEGEVHIVQAAGKNFTVKIPAYIRQKENNGLSQFLETLCTTCRACSHLITLEPGPEQCDACLVHSPPLKRPIKTEPTVRSASPPPTAASSPKAAATSRESQQQQDHPRSPSPKRKAVEQQTATSTTNNEPSSSSPPPPPSPPVVAVSVVNVQPTPSSTMVVPPLTTSPAPAPPSIAVKSETLQSSVATAAVAAAVASSSASALSPAQATTSPPVAAAHVTPTANIAPVPPPPLVPPTLSVASTIIPHALPVPFGPASSSTAPAAAAATPAATVTGIPTMSAATTTLPLTIPNTMIPAAGTGTATMTTALVTPAPAPQMPRGQTSDWTIEEVIHFIAAQDPTLAVHADLFRKHEIDGKALLLLNSDMMMKYMGLKLGPALKICNLVSRVKGRRHNMSSM</sequence>
<dbReference type="InterPro" id="IPR050548">
    <property type="entry name" value="PcG_chromatin_remod_factors"/>
</dbReference>
<evidence type="ECO:0000256" key="4">
    <source>
        <dbReference type="ARBA" id="ARBA00022723"/>
    </source>
</evidence>
<keyword evidence="5" id="KW-0677">Repeat</keyword>
<dbReference type="InterPro" id="IPR012313">
    <property type="entry name" value="Znf_FCS"/>
</dbReference>
<feature type="compositionally biased region" description="Low complexity" evidence="14">
    <location>
        <begin position="1"/>
        <end position="39"/>
    </location>
</feature>
<dbReference type="GO" id="GO:0008270">
    <property type="term" value="F:zinc ion binding"/>
    <property type="evidence" value="ECO:0007669"/>
    <property type="project" value="UniProtKB-KW"/>
</dbReference>
<dbReference type="Pfam" id="PF06467">
    <property type="entry name" value="zf-FCS"/>
    <property type="match status" value="1"/>
</dbReference>
<feature type="compositionally biased region" description="Low complexity" evidence="14">
    <location>
        <begin position="209"/>
        <end position="223"/>
    </location>
</feature>
<dbReference type="GO" id="GO:0006325">
    <property type="term" value="P:chromatin organization"/>
    <property type="evidence" value="ECO:0007669"/>
    <property type="project" value="UniProtKB-KW"/>
</dbReference>
<keyword evidence="11" id="KW-0539">Nucleus</keyword>
<dbReference type="SMART" id="SM00561">
    <property type="entry name" value="MBT"/>
    <property type="match status" value="2"/>
</dbReference>
<evidence type="ECO:0000256" key="6">
    <source>
        <dbReference type="ARBA" id="ARBA00022771"/>
    </source>
</evidence>
<evidence type="ECO:0000256" key="11">
    <source>
        <dbReference type="ARBA" id="ARBA00023242"/>
    </source>
</evidence>
<evidence type="ECO:0000256" key="13">
    <source>
        <dbReference type="PROSITE-ProRule" id="PRU00459"/>
    </source>
</evidence>
<dbReference type="InterPro" id="IPR010507">
    <property type="entry name" value="Znf_MYM"/>
</dbReference>
<dbReference type="Gene3D" id="2.30.30.140">
    <property type="match status" value="2"/>
</dbReference>
<dbReference type="PROSITE" id="PS51024">
    <property type="entry name" value="ZF_FCS"/>
    <property type="match status" value="1"/>
</dbReference>
<dbReference type="InterPro" id="IPR038348">
    <property type="entry name" value="SLED_sf"/>
</dbReference>
<dbReference type="GO" id="GO:0005634">
    <property type="term" value="C:nucleus"/>
    <property type="evidence" value="ECO:0007669"/>
    <property type="project" value="UniProtKB-SubCell"/>
</dbReference>
<dbReference type="EMBL" id="GFDL01001403">
    <property type="protein sequence ID" value="JAV33642.1"/>
    <property type="molecule type" value="Transcribed_RNA"/>
</dbReference>
<dbReference type="PROSITE" id="PS51079">
    <property type="entry name" value="MBT"/>
    <property type="match status" value="2"/>
</dbReference>
<evidence type="ECO:0000256" key="5">
    <source>
        <dbReference type="ARBA" id="ARBA00022737"/>
    </source>
</evidence>
<feature type="compositionally biased region" description="Low complexity" evidence="14">
    <location>
        <begin position="634"/>
        <end position="644"/>
    </location>
</feature>
<dbReference type="InterPro" id="IPR021987">
    <property type="entry name" value="SLED"/>
</dbReference>
<feature type="repeat" description="MBT" evidence="13">
    <location>
        <begin position="251"/>
        <end position="349"/>
    </location>
</feature>
<dbReference type="FunFam" id="2.30.30.140:FF:000016">
    <property type="entry name" value="polycomb protein SCMH1 isoform X1"/>
    <property type="match status" value="1"/>
</dbReference>
<comment type="subcellular location">
    <subcellularLocation>
        <location evidence="1">Nucleus</location>
    </subcellularLocation>
</comment>
<dbReference type="GO" id="GO:0045892">
    <property type="term" value="P:negative regulation of DNA-templated transcription"/>
    <property type="evidence" value="ECO:0007669"/>
    <property type="project" value="TreeGrafter"/>
</dbReference>
<evidence type="ECO:0000259" key="15">
    <source>
        <dbReference type="PROSITE" id="PS51024"/>
    </source>
</evidence>
<feature type="compositionally biased region" description="Polar residues" evidence="14">
    <location>
        <begin position="665"/>
        <end position="676"/>
    </location>
</feature>
<dbReference type="CDD" id="cd20092">
    <property type="entry name" value="MBT_dScm-like_rpt2"/>
    <property type="match status" value="1"/>
</dbReference>
<dbReference type="GO" id="GO:0042393">
    <property type="term" value="F:histone binding"/>
    <property type="evidence" value="ECO:0007669"/>
    <property type="project" value="TreeGrafter"/>
</dbReference>
<evidence type="ECO:0000256" key="8">
    <source>
        <dbReference type="ARBA" id="ARBA00022853"/>
    </source>
</evidence>
<keyword evidence="6 12" id="KW-0863">Zinc-finger</keyword>
<evidence type="ECO:0000256" key="9">
    <source>
        <dbReference type="ARBA" id="ARBA00023015"/>
    </source>
</evidence>
<dbReference type="Gene3D" id="1.10.150.50">
    <property type="entry name" value="Transcription Factor, Ets-1"/>
    <property type="match status" value="1"/>
</dbReference>
<dbReference type="SUPFAM" id="SSF63748">
    <property type="entry name" value="Tudor/PWWP/MBT"/>
    <property type="match status" value="2"/>
</dbReference>
<evidence type="ECO:0000256" key="1">
    <source>
        <dbReference type="ARBA" id="ARBA00004123"/>
    </source>
</evidence>
<feature type="compositionally biased region" description="Pro residues" evidence="14">
    <location>
        <begin position="680"/>
        <end position="689"/>
    </location>
</feature>
<feature type="region of interest" description="Disordered" evidence="14">
    <location>
        <begin position="1"/>
        <end position="77"/>
    </location>
</feature>
<feature type="compositionally biased region" description="Low complexity" evidence="14">
    <location>
        <begin position="58"/>
        <end position="77"/>
    </location>
</feature>
<evidence type="ECO:0000256" key="12">
    <source>
        <dbReference type="PROSITE-ProRule" id="PRU00367"/>
    </source>
</evidence>
<evidence type="ECO:0000256" key="10">
    <source>
        <dbReference type="ARBA" id="ARBA00023163"/>
    </source>
</evidence>
<keyword evidence="4" id="KW-0479">Metal-binding</keyword>
<evidence type="ECO:0000256" key="7">
    <source>
        <dbReference type="ARBA" id="ARBA00022833"/>
    </source>
</evidence>
<keyword evidence="7" id="KW-0862">Zinc</keyword>
<evidence type="ECO:0000313" key="16">
    <source>
        <dbReference type="EMBL" id="JAV33642.1"/>
    </source>
</evidence>
<feature type="domain" description="FCS-type" evidence="15">
    <location>
        <begin position="72"/>
        <end position="111"/>
    </location>
</feature>
<dbReference type="PANTHER" id="PTHR12247:SF132">
    <property type="entry name" value="POLYCOMB PROTEIN SCM"/>
    <property type="match status" value="1"/>
</dbReference>
<comment type="similarity">
    <text evidence="2">Belongs to the SCM family.</text>
</comment>
<dbReference type="PANTHER" id="PTHR12247">
    <property type="entry name" value="POLYCOMB GROUP PROTEIN"/>
    <property type="match status" value="1"/>
</dbReference>